<dbReference type="InterPro" id="IPR013783">
    <property type="entry name" value="Ig-like_fold"/>
</dbReference>
<dbReference type="PRINTS" id="PR00133">
    <property type="entry name" value="GLHYDRLASE3"/>
</dbReference>
<evidence type="ECO:0000256" key="7">
    <source>
        <dbReference type="SAM" id="SignalP"/>
    </source>
</evidence>
<dbReference type="RefSeq" id="WP_133644730.1">
    <property type="nucleotide sequence ID" value="NZ_SNYI01000003.1"/>
</dbReference>
<evidence type="ECO:0000256" key="6">
    <source>
        <dbReference type="ARBA" id="ARBA00023295"/>
    </source>
</evidence>
<dbReference type="GO" id="GO:0009251">
    <property type="term" value="P:glucan catabolic process"/>
    <property type="evidence" value="ECO:0007669"/>
    <property type="project" value="TreeGrafter"/>
</dbReference>
<dbReference type="SMART" id="SM01217">
    <property type="entry name" value="Fn3_like"/>
    <property type="match status" value="1"/>
</dbReference>
<evidence type="ECO:0000256" key="5">
    <source>
        <dbReference type="ARBA" id="ARBA00022801"/>
    </source>
</evidence>
<dbReference type="Gene3D" id="2.60.40.10">
    <property type="entry name" value="Immunoglobulins"/>
    <property type="match status" value="1"/>
</dbReference>
<evidence type="ECO:0000313" key="9">
    <source>
        <dbReference type="EMBL" id="TDQ29141.1"/>
    </source>
</evidence>
<feature type="signal peptide" evidence="7">
    <location>
        <begin position="1"/>
        <end position="21"/>
    </location>
</feature>
<proteinExistence type="inferred from homology"/>
<dbReference type="FunFam" id="3.20.20.300:FF:000005">
    <property type="entry name" value="Periplasmic beta-glucosidase"/>
    <property type="match status" value="1"/>
</dbReference>
<dbReference type="InterPro" id="IPR036962">
    <property type="entry name" value="Glyco_hydro_3_N_sf"/>
</dbReference>
<evidence type="ECO:0000313" key="10">
    <source>
        <dbReference type="Proteomes" id="UP000295468"/>
    </source>
</evidence>
<evidence type="ECO:0000256" key="1">
    <source>
        <dbReference type="ARBA" id="ARBA00000448"/>
    </source>
</evidence>
<feature type="domain" description="Fibronectin type III-like" evidence="8">
    <location>
        <begin position="681"/>
        <end position="750"/>
    </location>
</feature>
<keyword evidence="10" id="KW-1185">Reference proteome</keyword>
<keyword evidence="6" id="KW-0326">Glycosidase</keyword>
<organism evidence="9 10">
    <name type="scientific">Zeaxanthinibacter enoshimensis</name>
    <dbReference type="NCBI Taxonomy" id="392009"/>
    <lineage>
        <taxon>Bacteria</taxon>
        <taxon>Pseudomonadati</taxon>
        <taxon>Bacteroidota</taxon>
        <taxon>Flavobacteriia</taxon>
        <taxon>Flavobacteriales</taxon>
        <taxon>Flavobacteriaceae</taxon>
        <taxon>Zeaxanthinibacter</taxon>
    </lineage>
</organism>
<protein>
    <recommendedName>
        <fullName evidence="3">beta-glucosidase</fullName>
        <ecNumber evidence="3">3.2.1.21</ecNumber>
    </recommendedName>
</protein>
<dbReference type="InterPro" id="IPR017853">
    <property type="entry name" value="GH"/>
</dbReference>
<dbReference type="Pfam" id="PF00933">
    <property type="entry name" value="Glyco_hydro_3"/>
    <property type="match status" value="1"/>
</dbReference>
<dbReference type="InterPro" id="IPR026891">
    <property type="entry name" value="Fn3-like"/>
</dbReference>
<dbReference type="NCBIfam" id="NF011678">
    <property type="entry name" value="PRK15098.1"/>
    <property type="match status" value="1"/>
</dbReference>
<dbReference type="Gene3D" id="3.40.50.1700">
    <property type="entry name" value="Glycoside hydrolase family 3 C-terminal domain"/>
    <property type="match status" value="1"/>
</dbReference>
<comment type="caution">
    <text evidence="9">The sequence shown here is derived from an EMBL/GenBank/DDBJ whole genome shotgun (WGS) entry which is preliminary data.</text>
</comment>
<gene>
    <name evidence="9" type="ORF">CLV82_2594</name>
</gene>
<evidence type="ECO:0000256" key="4">
    <source>
        <dbReference type="ARBA" id="ARBA00022729"/>
    </source>
</evidence>
<dbReference type="Pfam" id="PF14310">
    <property type="entry name" value="Fn3-like"/>
    <property type="match status" value="1"/>
</dbReference>
<dbReference type="InterPro" id="IPR051915">
    <property type="entry name" value="Cellulose_Degrad_GH3"/>
</dbReference>
<accession>A0A4R6TLV3</accession>
<dbReference type="InterPro" id="IPR001764">
    <property type="entry name" value="Glyco_hydro_3_N"/>
</dbReference>
<dbReference type="AlphaFoldDB" id="A0A4R6TLV3"/>
<evidence type="ECO:0000256" key="2">
    <source>
        <dbReference type="ARBA" id="ARBA00005336"/>
    </source>
</evidence>
<comment type="similarity">
    <text evidence="2">Belongs to the glycosyl hydrolase 3 family.</text>
</comment>
<dbReference type="Proteomes" id="UP000295468">
    <property type="component" value="Unassembled WGS sequence"/>
</dbReference>
<evidence type="ECO:0000259" key="8">
    <source>
        <dbReference type="SMART" id="SM01217"/>
    </source>
</evidence>
<dbReference type="SUPFAM" id="SSF52279">
    <property type="entry name" value="Beta-D-glucan exohydrolase, C-terminal domain"/>
    <property type="match status" value="1"/>
</dbReference>
<feature type="chain" id="PRO_5020778804" description="beta-glucosidase" evidence="7">
    <location>
        <begin position="22"/>
        <end position="761"/>
    </location>
</feature>
<dbReference type="InterPro" id="IPR036881">
    <property type="entry name" value="Glyco_hydro_3_C_sf"/>
</dbReference>
<dbReference type="FunFam" id="2.60.40.10:FF:000495">
    <property type="entry name" value="Periplasmic beta-glucosidase"/>
    <property type="match status" value="1"/>
</dbReference>
<comment type="catalytic activity">
    <reaction evidence="1">
        <text>Hydrolysis of terminal, non-reducing beta-D-glucosyl residues with release of beta-D-glucose.</text>
        <dbReference type="EC" id="3.2.1.21"/>
    </reaction>
</comment>
<dbReference type="EC" id="3.2.1.21" evidence="3"/>
<keyword evidence="4 7" id="KW-0732">Signal</keyword>
<dbReference type="Pfam" id="PF01915">
    <property type="entry name" value="Glyco_hydro_3_C"/>
    <property type="match status" value="1"/>
</dbReference>
<reference evidence="9 10" key="1">
    <citation type="submission" date="2019-03" db="EMBL/GenBank/DDBJ databases">
        <title>Genomic Encyclopedia of Archaeal and Bacterial Type Strains, Phase II (KMG-II): from individual species to whole genera.</title>
        <authorList>
            <person name="Goeker M."/>
        </authorList>
    </citation>
    <scope>NUCLEOTIDE SEQUENCE [LARGE SCALE GENOMIC DNA]</scope>
    <source>
        <strain evidence="9 10">DSM 18435</strain>
    </source>
</reference>
<dbReference type="PANTHER" id="PTHR30620">
    <property type="entry name" value="PERIPLASMIC BETA-GLUCOSIDASE-RELATED"/>
    <property type="match status" value="1"/>
</dbReference>
<evidence type="ECO:0000256" key="3">
    <source>
        <dbReference type="ARBA" id="ARBA00012744"/>
    </source>
</evidence>
<dbReference type="SUPFAM" id="SSF51445">
    <property type="entry name" value="(Trans)glycosidases"/>
    <property type="match status" value="1"/>
</dbReference>
<dbReference type="OrthoDB" id="9805821at2"/>
<name>A0A4R6TLV3_9FLAO</name>
<dbReference type="EMBL" id="SNYI01000003">
    <property type="protein sequence ID" value="TDQ29141.1"/>
    <property type="molecule type" value="Genomic_DNA"/>
</dbReference>
<keyword evidence="5" id="KW-0378">Hydrolase</keyword>
<dbReference type="Gene3D" id="3.20.20.300">
    <property type="entry name" value="Glycoside hydrolase, family 3, N-terminal domain"/>
    <property type="match status" value="1"/>
</dbReference>
<dbReference type="InterPro" id="IPR002772">
    <property type="entry name" value="Glyco_hydro_3_C"/>
</dbReference>
<dbReference type="PANTHER" id="PTHR30620:SF16">
    <property type="entry name" value="LYSOSOMAL BETA GLUCOSIDASE"/>
    <property type="match status" value="1"/>
</dbReference>
<dbReference type="GO" id="GO:0008422">
    <property type="term" value="F:beta-glucosidase activity"/>
    <property type="evidence" value="ECO:0007669"/>
    <property type="project" value="UniProtKB-EC"/>
</dbReference>
<sequence length="761" mass="83802">MKKLVSYCVLCLLAGSFLTYGQQSPNQVNKDEIERKVDSLLGLMTLVEKVGQMNQYNGFWDVTGPTPDEGDAAKKYEHLRSGLVGSMLNVQGTEEVRKVQKIAVEESRLGIPLIIAFDVIHGYKTISPIPLAEAASWDLEAIRKSAGVAAQEAAASGINWTFAPMVDISRDARWGRVMEGAGEDPFLGAKIGYARVKGFQGDDLSEVNTVAACAKHFAGYGFSEAGRDYNTVDVGTSTLHNIIFPPFKAAIEADVKTFMNSFNELNGIPATGNRFLQRDVLKQAWNYQGFVVSDWGSLSEMISHGYARDGKQAAMLAANAGSDMDMESYLYVKHLEDLVKEGKVDEALIDDSVRRILRVKYELGLMDDPYRYCDPEREKTVIGSQGNQDLVLDMAKKSIVLLKNETDLLPLKKNGMKIAVIGALADDKDSPLGSWRLAADANTAVSVLEGLNSYKGNEITYAKGVDLITEEASFIMETKINTTDRSGIEEAVEAAKGKDVVLMVLGEHGFQSGEGRSRASLDLPGLQQELLEAVYKVNKNIVLLLMNGRPLTINWAAENVPTILEVWHLGTQSGNAIAQVLYGDYNPSGKLPMTFPRSVGQVPIYYNFKNTGRPTIPAPDLVFWSHYIDESNDPLYEFGYGLSYTDFEYSNLRLSESSFSGDGSITVSFTLKNTGSYAGTEVAQMYIRDLFGSVTRPVRELKGFELVSLQPGESKTVNFKIDRELISYYTANDRWEAEPGEFKVFIGGSSNATMEIGFTYE</sequence>